<dbReference type="PANTHER" id="PTHR47018">
    <property type="entry name" value="CXC DOMAIN-CONTAINING PROTEIN-RELATED"/>
    <property type="match status" value="1"/>
</dbReference>
<keyword evidence="3" id="KW-1185">Reference proteome</keyword>
<reference evidence="2" key="1">
    <citation type="submission" date="2022-11" db="EMBL/GenBank/DDBJ databases">
        <title>Chromosome-level genome of Pogonophryne albipinna.</title>
        <authorList>
            <person name="Jo E."/>
        </authorList>
    </citation>
    <scope>NUCLEOTIDE SEQUENCE</scope>
    <source>
        <strain evidence="2">SGF0006</strain>
        <tissue evidence="2">Muscle</tissue>
    </source>
</reference>
<evidence type="ECO:0000259" key="1">
    <source>
        <dbReference type="Pfam" id="PF15024"/>
    </source>
</evidence>
<name>A0AAD6BJ14_9TELE</name>
<sequence>MCWRLERQWGIKPQSALLGGVESRGVLRKISDMLEVILKRMDSLSKLDNTSSTDARRLDELSSAINRFQPAGLVERIQAIAQNVSNMATRVEQILQNSMVQGRVVRDGTSSQCEIPRDPHFPECPGKVDWMRARWTSDPCYAFYGVDGSDCSFLVYLSEVEWFCPPLVWRNQSSPPTQYVVQPKAPKRQAAFRTDLSVLLDQVGAGKESLSFMKRRIRRLAQQWAAAANRLDAKLEQRWRDQKKPQKIPTNYKVSEILSNSTTLGPIAPATVVDPTTVSTTAAEPSTSATESTTVVSDVIHTSTATDPSTLTTGPIAMAAEPTSNTTSSTTAAAEFLDMSTDPSPTTTDSSTTATDFTGSTKSIDSDYFLWIVNRFSKRATHESDYVPGFTALRSATVNSTFHPTTTILTPILPYPATTYDAIFTTTINFQDALKQKGDTYGGLWADEGVYRIAKEIQLMKPDQFSNIFLGLGGFHMEKIVLACLGTYLEPSGMFAVLVETECYGTDVIKTVISGSHYSRARTAHSMIHEVLTSMMLEAFLSKYPERRTELEALQVNCQSKDLTAEEWNTTKERADTIQAAFQVYLKERASLSQSFDYWNTYVSDLYPIVRDLTNSLRSGDWILYLSAMERATSLFFFFGRTNYCRWTPLFLQDCYQLKDKFPLLYDSYMHGGFVVNTTKKGSGVPFDQALEQCYNRPAKVSGGIIGITRKKEAVALWGIIKHKKDQYVDLLKMKDDVEGELSLHHDFNPSTATKIVGMVQDIAEYLLKVCSPLQNQVALKNILTGGIVTNVDIDKLLCCMKEGSAACAKFIDERLRNRSISIHSTISKIKFTSK</sequence>
<dbReference type="Pfam" id="PF15024">
    <property type="entry name" value="Glyco_transf_18"/>
    <property type="match status" value="1"/>
</dbReference>
<evidence type="ECO:0000313" key="3">
    <source>
        <dbReference type="Proteomes" id="UP001219934"/>
    </source>
</evidence>
<gene>
    <name evidence="2" type="ORF">JOQ06_013459</name>
</gene>
<dbReference type="EMBL" id="JAPTMU010000004">
    <property type="protein sequence ID" value="KAJ4944920.1"/>
    <property type="molecule type" value="Genomic_DNA"/>
</dbReference>
<dbReference type="PANTHER" id="PTHR47018:SF3">
    <property type="entry name" value="MYCBP-ASSOCIATED PROTEIN"/>
    <property type="match status" value="1"/>
</dbReference>
<organism evidence="2 3">
    <name type="scientific">Pogonophryne albipinna</name>
    <dbReference type="NCBI Taxonomy" id="1090488"/>
    <lineage>
        <taxon>Eukaryota</taxon>
        <taxon>Metazoa</taxon>
        <taxon>Chordata</taxon>
        <taxon>Craniata</taxon>
        <taxon>Vertebrata</taxon>
        <taxon>Euteleostomi</taxon>
        <taxon>Actinopterygii</taxon>
        <taxon>Neopterygii</taxon>
        <taxon>Teleostei</taxon>
        <taxon>Neoteleostei</taxon>
        <taxon>Acanthomorphata</taxon>
        <taxon>Eupercaria</taxon>
        <taxon>Perciformes</taxon>
        <taxon>Notothenioidei</taxon>
        <taxon>Pogonophryne</taxon>
    </lineage>
</organism>
<comment type="caution">
    <text evidence="2">The sequence shown here is derived from an EMBL/GenBank/DDBJ whole genome shotgun (WGS) entry which is preliminary data.</text>
</comment>
<proteinExistence type="predicted"/>
<dbReference type="InterPro" id="IPR026116">
    <property type="entry name" value="GT18_cat"/>
</dbReference>
<dbReference type="Proteomes" id="UP001219934">
    <property type="component" value="Unassembled WGS sequence"/>
</dbReference>
<evidence type="ECO:0000313" key="2">
    <source>
        <dbReference type="EMBL" id="KAJ4944920.1"/>
    </source>
</evidence>
<accession>A0AAD6BJ14</accession>
<dbReference type="GO" id="GO:0030144">
    <property type="term" value="F:alpha-1,6-mannosylglycoprotein 6-beta-N-acetylglucosaminyltransferase activity"/>
    <property type="evidence" value="ECO:0007669"/>
    <property type="project" value="InterPro"/>
</dbReference>
<protein>
    <recommendedName>
        <fullName evidence="1">Glycosyltransferase family 18 catalytic domain-containing protein</fullName>
    </recommendedName>
</protein>
<feature type="domain" description="Glycosyltransferase family 18 catalytic" evidence="1">
    <location>
        <begin position="140"/>
        <end position="244"/>
    </location>
</feature>
<dbReference type="AlphaFoldDB" id="A0AAD6BJ14"/>